<evidence type="ECO:0000313" key="3">
    <source>
        <dbReference type="Proteomes" id="UP000182740"/>
    </source>
</evidence>
<gene>
    <name evidence="2" type="ORF">SAMN04489730_0948</name>
</gene>
<keyword evidence="1" id="KW-0472">Membrane</keyword>
<keyword evidence="1" id="KW-0812">Transmembrane</keyword>
<keyword evidence="1" id="KW-1133">Transmembrane helix</keyword>
<sequence>MPELMTLVTFAASWVVLSVGHTLADHVGGQTDRQAARKGAPTAAEVAAGASPRRGWAANLAHVAQYHAVLMLLGFAAWLALPLPWSTRGVLAALVWSAGTHAFLDRRWPVRWLLNRLRQGRFARQADNGLNGMYLADQALHGLALGIAAVALAVIP</sequence>
<evidence type="ECO:0000313" key="2">
    <source>
        <dbReference type="EMBL" id="SFW50431.1"/>
    </source>
</evidence>
<protein>
    <recommendedName>
        <fullName evidence="4">DUF3307 domain-containing protein</fullName>
    </recommendedName>
</protein>
<keyword evidence="3" id="KW-1185">Reference proteome</keyword>
<accession>A0A1K1PS29</accession>
<name>A0A1K1PS29_9PSEU</name>
<evidence type="ECO:0008006" key="4">
    <source>
        <dbReference type="Google" id="ProtNLM"/>
    </source>
</evidence>
<reference evidence="3" key="1">
    <citation type="submission" date="2016-11" db="EMBL/GenBank/DDBJ databases">
        <authorList>
            <person name="Varghese N."/>
            <person name="Submissions S."/>
        </authorList>
    </citation>
    <scope>NUCLEOTIDE SEQUENCE [LARGE SCALE GENOMIC DNA]</scope>
    <source>
        <strain evidence="3">DSM 44671</strain>
    </source>
</reference>
<feature type="transmembrane region" description="Helical" evidence="1">
    <location>
        <begin position="138"/>
        <end position="155"/>
    </location>
</feature>
<organism evidence="2 3">
    <name type="scientific">Amycolatopsis australiensis</name>
    <dbReference type="NCBI Taxonomy" id="546364"/>
    <lineage>
        <taxon>Bacteria</taxon>
        <taxon>Bacillati</taxon>
        <taxon>Actinomycetota</taxon>
        <taxon>Actinomycetes</taxon>
        <taxon>Pseudonocardiales</taxon>
        <taxon>Pseudonocardiaceae</taxon>
        <taxon>Amycolatopsis</taxon>
    </lineage>
</organism>
<dbReference type="EMBL" id="FPJG01000006">
    <property type="protein sequence ID" value="SFW50431.1"/>
    <property type="molecule type" value="Genomic_DNA"/>
</dbReference>
<dbReference type="Proteomes" id="UP000182740">
    <property type="component" value="Unassembled WGS sequence"/>
</dbReference>
<proteinExistence type="predicted"/>
<dbReference type="AlphaFoldDB" id="A0A1K1PS29"/>
<evidence type="ECO:0000256" key="1">
    <source>
        <dbReference type="SAM" id="Phobius"/>
    </source>
</evidence>
<dbReference type="STRING" id="546364.SAMN04489730_0948"/>
<feature type="transmembrane region" description="Helical" evidence="1">
    <location>
        <begin position="63"/>
        <end position="81"/>
    </location>
</feature>